<name>A0ABD3M5Q9_9STRA</name>
<evidence type="ECO:0000313" key="4">
    <source>
        <dbReference type="Proteomes" id="UP001530293"/>
    </source>
</evidence>
<keyword evidence="4" id="KW-1185">Reference proteome</keyword>
<dbReference type="InterPro" id="IPR005025">
    <property type="entry name" value="FMN_Rdtase-like_dom"/>
</dbReference>
<feature type="region of interest" description="Disordered" evidence="1">
    <location>
        <begin position="1"/>
        <end position="39"/>
    </location>
</feature>
<evidence type="ECO:0000259" key="2">
    <source>
        <dbReference type="Pfam" id="PF03358"/>
    </source>
</evidence>
<dbReference type="AlphaFoldDB" id="A0ABD3M5Q9"/>
<comment type="caution">
    <text evidence="3">The sequence shown here is derived from an EMBL/GenBank/DDBJ whole genome shotgun (WGS) entry which is preliminary data.</text>
</comment>
<dbReference type="Proteomes" id="UP001530293">
    <property type="component" value="Unassembled WGS sequence"/>
</dbReference>
<dbReference type="Pfam" id="PF03358">
    <property type="entry name" value="FMN_red"/>
    <property type="match status" value="1"/>
</dbReference>
<gene>
    <name evidence="3" type="ORF">ACHAWU_008532</name>
</gene>
<protein>
    <recommendedName>
        <fullName evidence="2">NADPH-dependent FMN reductase-like domain-containing protein</fullName>
    </recommendedName>
</protein>
<evidence type="ECO:0000256" key="1">
    <source>
        <dbReference type="SAM" id="MobiDB-lite"/>
    </source>
</evidence>
<organism evidence="3 4">
    <name type="scientific">Discostella pseudostelligera</name>
    <dbReference type="NCBI Taxonomy" id="259834"/>
    <lineage>
        <taxon>Eukaryota</taxon>
        <taxon>Sar</taxon>
        <taxon>Stramenopiles</taxon>
        <taxon>Ochrophyta</taxon>
        <taxon>Bacillariophyta</taxon>
        <taxon>Coscinodiscophyceae</taxon>
        <taxon>Thalassiosirophycidae</taxon>
        <taxon>Stephanodiscales</taxon>
        <taxon>Stephanodiscaceae</taxon>
        <taxon>Discostella</taxon>
    </lineage>
</organism>
<dbReference type="EMBL" id="JALLBG020000268">
    <property type="protein sequence ID" value="KAL3757371.1"/>
    <property type="molecule type" value="Genomic_DNA"/>
</dbReference>
<sequence length="826" mass="92217">MDAYDMSDGPTATMKSHVRRRPPPPPYGTSEDDALLPSHNEEGYPVLQSYIGRRRHGGGALRYSPWYHQPQKLILLGIVAWAGSVMYLSSLAHSILRTHKEISHSNMMGSSMANTDENYRQWLESQGVSTKAKYGAAASSASSDPSTNEDFQKWLANQNKYGASSGSSRSSDLGDAYQDWLQSLKYGASHPSTNEDFQKWLANQNKYGASNSDLGDAYQDWIQSLKYGASDPSTNEDFQKWLENQNKYGASNSDLGDAYQDWLQSLKYGASHPSTNEDFQKWLENQNKYGASNSDLGDAYQDWLQSLKYGASDPSTNEDFQKWLENQNKYGASNSDLGDAYQDWLQSLKYGASDPSTNEDFQKWLANQNKYGASNSDLGDAYQDWLQSLKYGSSNTYGGVSTNEDFQKWLAEQNKYGSSDPLTNEDFQKWLAEQNKYGASDKSTNEDFQKWLADQNKYGASDKSTNEDFQKWLANQNKYGASDKSTNEDFQKWLAEQNKYGASKSDLGDAYQDWLQSLKYGASASSINGGKANNINVRFGNSDPSYQEWLEYQNKNTEVKYNANGMFGENQPSLNVRSERQQLVATSDSASSTISTIDWPLQGISRPSCTDACSPSNNVTVLIVYGPEYHSHISEMAWNVAVGVHAAFQSHIRHHPNSPTHGHIVYGHTSNVTFLDVIDADAIIIGSPVYNGNVHPDVQNWINYWHIDADLSNKFGGAFVTAGGINAGADGSIMSILRSMMVFQMMIVGGDSWTSPFGAAATMYEDPFGDTIRSSYFDRSCYFTEDDGRKGDHLVHPYFLRKAYGLGERIANVTVAWKNSSYVRWG</sequence>
<dbReference type="Gene3D" id="3.40.50.360">
    <property type="match status" value="1"/>
</dbReference>
<dbReference type="InterPro" id="IPR029039">
    <property type="entry name" value="Flavoprotein-like_sf"/>
</dbReference>
<reference evidence="3 4" key="1">
    <citation type="submission" date="2024-10" db="EMBL/GenBank/DDBJ databases">
        <title>Updated reference genomes for cyclostephanoid diatoms.</title>
        <authorList>
            <person name="Roberts W.R."/>
            <person name="Alverson A.J."/>
        </authorList>
    </citation>
    <scope>NUCLEOTIDE SEQUENCE [LARGE SCALE GENOMIC DNA]</scope>
    <source>
        <strain evidence="3 4">AJA232-27</strain>
    </source>
</reference>
<dbReference type="SUPFAM" id="SSF52218">
    <property type="entry name" value="Flavoproteins"/>
    <property type="match status" value="1"/>
</dbReference>
<accession>A0ABD3M5Q9</accession>
<evidence type="ECO:0000313" key="3">
    <source>
        <dbReference type="EMBL" id="KAL3757371.1"/>
    </source>
</evidence>
<proteinExistence type="predicted"/>
<feature type="domain" description="NADPH-dependent FMN reductase-like" evidence="2">
    <location>
        <begin position="677"/>
        <end position="757"/>
    </location>
</feature>